<dbReference type="PANTHER" id="PTHR35373:SF3">
    <property type="entry name" value="ACTIVATOR OF HSP90 ATPASE HOMOLOG 1-LIKE PROTEIN"/>
    <property type="match status" value="1"/>
</dbReference>
<dbReference type="OrthoDB" id="10001099at2759"/>
<proteinExistence type="predicted"/>
<organism evidence="1 2">
    <name type="scientific">Caenorhabditis auriculariae</name>
    <dbReference type="NCBI Taxonomy" id="2777116"/>
    <lineage>
        <taxon>Eukaryota</taxon>
        <taxon>Metazoa</taxon>
        <taxon>Ecdysozoa</taxon>
        <taxon>Nematoda</taxon>
        <taxon>Chromadorea</taxon>
        <taxon>Rhabditida</taxon>
        <taxon>Rhabditina</taxon>
        <taxon>Rhabditomorpha</taxon>
        <taxon>Rhabditoidea</taxon>
        <taxon>Rhabditidae</taxon>
        <taxon>Peloderinae</taxon>
        <taxon>Caenorhabditis</taxon>
    </lineage>
</organism>
<keyword evidence="2" id="KW-1185">Reference proteome</keyword>
<evidence type="ECO:0000313" key="1">
    <source>
        <dbReference type="EMBL" id="CAD6185053.1"/>
    </source>
</evidence>
<comment type="caution">
    <text evidence="1">The sequence shown here is derived from an EMBL/GenBank/DDBJ whole genome shotgun (WGS) entry which is preliminary data.</text>
</comment>
<accession>A0A8S1GQY3</accession>
<evidence type="ECO:0000313" key="2">
    <source>
        <dbReference type="Proteomes" id="UP000835052"/>
    </source>
</evidence>
<dbReference type="AlphaFoldDB" id="A0A8S1GQY3"/>
<dbReference type="PANTHER" id="PTHR35373">
    <property type="entry name" value="PROTEIN CBG16894"/>
    <property type="match status" value="1"/>
</dbReference>
<dbReference type="Proteomes" id="UP000835052">
    <property type="component" value="Unassembled WGS sequence"/>
</dbReference>
<name>A0A8S1GQY3_9PELO</name>
<dbReference type="EMBL" id="CAJGYM010000002">
    <property type="protein sequence ID" value="CAD6185053.1"/>
    <property type="molecule type" value="Genomic_DNA"/>
</dbReference>
<gene>
    <name evidence="1" type="ORF">CAUJ_LOCUS972</name>
</gene>
<sequence>MSTKKKQEVDFEEEWSKVSDGVLTIKWYYFPTSISAENFRDRPEYFYNVKIDVGERFKKGFTVNNIRGFVAALRKYVDTLDIESDGN</sequence>
<reference evidence="1" key="1">
    <citation type="submission" date="2020-10" db="EMBL/GenBank/DDBJ databases">
        <authorList>
            <person name="Kikuchi T."/>
        </authorList>
    </citation>
    <scope>NUCLEOTIDE SEQUENCE</scope>
    <source>
        <strain evidence="1">NKZ352</strain>
    </source>
</reference>
<protein>
    <submittedName>
        <fullName evidence="1">Uncharacterized protein</fullName>
    </submittedName>
</protein>